<comment type="similarity">
    <text evidence="1 2">Belongs to the outer membrane factor (OMF) (TC 1.B.17) family.</text>
</comment>
<keyword evidence="2" id="KW-0449">Lipoprotein</keyword>
<dbReference type="NCBIfam" id="TIGR01845">
    <property type="entry name" value="outer_NodT"/>
    <property type="match status" value="1"/>
</dbReference>
<dbReference type="EMBL" id="FLUQ01000001">
    <property type="protein sequence ID" value="SBV91275.1"/>
    <property type="molecule type" value="Genomic_DNA"/>
</dbReference>
<gene>
    <name evidence="3" type="primary">ttgC</name>
    <name evidence="3" type="ORF">KL86DPRO_10165</name>
</gene>
<keyword evidence="2" id="KW-1134">Transmembrane beta strand</keyword>
<dbReference type="PROSITE" id="PS51257">
    <property type="entry name" value="PROKAR_LIPOPROTEIN"/>
    <property type="match status" value="1"/>
</dbReference>
<sequence>MRPTAMHMTRICLAAAVIASFALTGCTMAPRYDRPDLPVDAAWPESTRLTDEQRDAADAAANRVWRAFFKDGTVVSLVETALANNRDLRVAMLNIERVRAQYWIQRADLLPTINAAGSASNQYLNKAVSQRGEAVISRQYQATVGFTAFELDLFGRIRSLKESALQQFFATEEAAKSAQVTLVAEVVNAYLNLTAQKELLALARSTYQNRQESYDLIKRMFDMGLTSQLTVNQARTIVEEARVASAQFETNVGQAENVLVLLLGAPVPEGLHLAENMREIEMIPDLPPGLPSDLMQRRPDIMAAEHRLMAMNANIGAARANFFPSISITAALGSIAPQYHDLFSRGAGTWLFEPRAVLPIFDSGRNYATLKMSEADRDMAVATYEKSIQTAFREVADALVQRATIGEQLEAQKALVDATEATYTLSQNRYEIGLDSFINVLDAQRSLFSARQGMINTVLLRETNALNLYKALGGGWE</sequence>
<evidence type="ECO:0000256" key="2">
    <source>
        <dbReference type="RuleBase" id="RU362097"/>
    </source>
</evidence>
<dbReference type="InterPro" id="IPR010131">
    <property type="entry name" value="MdtP/NodT-like"/>
</dbReference>
<dbReference type="PANTHER" id="PTHR30203">
    <property type="entry name" value="OUTER MEMBRANE CATION EFFLUX PROTEIN"/>
    <property type="match status" value="1"/>
</dbReference>
<comment type="subcellular location">
    <subcellularLocation>
        <location evidence="2">Cell membrane</location>
        <topology evidence="2">Lipid-anchor</topology>
    </subcellularLocation>
</comment>
<feature type="chain" id="PRO_5011832916" evidence="2">
    <location>
        <begin position="30"/>
        <end position="477"/>
    </location>
</feature>
<keyword evidence="2" id="KW-0472">Membrane</keyword>
<dbReference type="Gene3D" id="2.20.200.10">
    <property type="entry name" value="Outer membrane efflux proteins (OEP)"/>
    <property type="match status" value="1"/>
</dbReference>
<dbReference type="Gene3D" id="1.20.1600.10">
    <property type="entry name" value="Outer membrane efflux proteins (OEP)"/>
    <property type="match status" value="1"/>
</dbReference>
<keyword evidence="2" id="KW-0812">Transmembrane</keyword>
<accession>A0A212IWH7</accession>
<dbReference type="GO" id="GO:0015562">
    <property type="term" value="F:efflux transmembrane transporter activity"/>
    <property type="evidence" value="ECO:0007669"/>
    <property type="project" value="InterPro"/>
</dbReference>
<dbReference type="InterPro" id="IPR003423">
    <property type="entry name" value="OMP_efflux"/>
</dbReference>
<dbReference type="SUPFAM" id="SSF56954">
    <property type="entry name" value="Outer membrane efflux proteins (OEP)"/>
    <property type="match status" value="1"/>
</dbReference>
<reference evidence="3" key="1">
    <citation type="submission" date="2016-04" db="EMBL/GenBank/DDBJ databases">
        <authorList>
            <person name="Evans L.H."/>
            <person name="Alamgir A."/>
            <person name="Owens N."/>
            <person name="Weber N.D."/>
            <person name="Virtaneva K."/>
            <person name="Barbian K."/>
            <person name="Babar A."/>
            <person name="Rosenke K."/>
        </authorList>
    </citation>
    <scope>NUCLEOTIDE SEQUENCE</scope>
    <source>
        <strain evidence="3">86</strain>
    </source>
</reference>
<dbReference type="PANTHER" id="PTHR30203:SF32">
    <property type="entry name" value="CATION EFFLUX SYSTEM PROTEIN CUSC"/>
    <property type="match status" value="1"/>
</dbReference>
<protein>
    <submittedName>
        <fullName evidence="3">Putative efflux pump outer membrane protein TtgC</fullName>
    </submittedName>
</protein>
<keyword evidence="2" id="KW-0564">Palmitate</keyword>
<keyword evidence="2" id="KW-0732">Signal</keyword>
<evidence type="ECO:0000313" key="3">
    <source>
        <dbReference type="EMBL" id="SBV91275.1"/>
    </source>
</evidence>
<dbReference type="GO" id="GO:0005886">
    <property type="term" value="C:plasma membrane"/>
    <property type="evidence" value="ECO:0007669"/>
    <property type="project" value="UniProtKB-SubCell"/>
</dbReference>
<name>A0A212IWH7_9DELT</name>
<organism evidence="3">
    <name type="scientific">uncultured delta proteobacterium</name>
    <dbReference type="NCBI Taxonomy" id="34034"/>
    <lineage>
        <taxon>Bacteria</taxon>
        <taxon>Deltaproteobacteria</taxon>
        <taxon>environmental samples</taxon>
    </lineage>
</organism>
<feature type="signal peptide" evidence="2">
    <location>
        <begin position="1"/>
        <end position="29"/>
    </location>
</feature>
<dbReference type="Pfam" id="PF02321">
    <property type="entry name" value="OEP"/>
    <property type="match status" value="2"/>
</dbReference>
<proteinExistence type="inferred from homology"/>
<evidence type="ECO:0000256" key="1">
    <source>
        <dbReference type="ARBA" id="ARBA00007613"/>
    </source>
</evidence>
<dbReference type="AlphaFoldDB" id="A0A212IWH7"/>